<name>A0A7Z2VMU6_9BACL</name>
<dbReference type="InterPro" id="IPR018060">
    <property type="entry name" value="HTH_AraC"/>
</dbReference>
<dbReference type="EMBL" id="CP051680">
    <property type="protein sequence ID" value="QJD85855.1"/>
    <property type="molecule type" value="Genomic_DNA"/>
</dbReference>
<dbReference type="GO" id="GO:0000160">
    <property type="term" value="P:phosphorelay signal transduction system"/>
    <property type="evidence" value="ECO:0007669"/>
    <property type="project" value="InterPro"/>
</dbReference>
<dbReference type="Pfam" id="PF00072">
    <property type="entry name" value="Response_reg"/>
    <property type="match status" value="1"/>
</dbReference>
<accession>A0A7Z2VMU6</accession>
<keyword evidence="4" id="KW-0597">Phosphoprotein</keyword>
<reference evidence="7 8" key="1">
    <citation type="submission" date="2020-04" db="EMBL/GenBank/DDBJ databases">
        <title>Genome sequencing of novel species.</title>
        <authorList>
            <person name="Heo J."/>
            <person name="Kim S.-J."/>
            <person name="Kim J.-S."/>
            <person name="Hong S.-B."/>
            <person name="Kwon S.-W."/>
        </authorList>
    </citation>
    <scope>NUCLEOTIDE SEQUENCE [LARGE SCALE GENOMIC DNA]</scope>
    <source>
        <strain evidence="7 8">MFER-1</strain>
    </source>
</reference>
<evidence type="ECO:0000259" key="6">
    <source>
        <dbReference type="PROSITE" id="PS50110"/>
    </source>
</evidence>
<sequence>MRILIVDDEPFYIEQFKKKLAIAGSESGIEIAIAGECYDGREALEFISKDKPDAVFTDIRMSALDGIELAKAIRQRYPELPVVIVSAYPSFDYLREAMRVNVSEYMLKPIDMQALKAILDKLSLQFRSRSDKMARDCLLAVLATPQLEESTVQAALRALPHPYYRALFVRNRESVYEYPVLAPNIEEDNEVLQRALSPLLAGQPSWIIPLDDGRSRLIVLALTDANGHDMSAILATVSAHYAGDGIRPSIVYSDAFADILTLNRLVPTLRTALTDRIVIGKPTYFALSALSAPLAAPYSDIERAKLDKLLAARNTSGAAAFIRGLFRSWENGSYPMKAIGKRMKEIVSVIERHNGGSSQLEPKDGDARIDELLQTARSLPELAEGFLSMLALVFEWDEAEQESGDFSRLFARIETYIASHIGQPLSLPLLTERFHVSKTLLCNLFRDYTGKSFVEYVTSYRMRKAQDLMRSYPRMRNKEIAEMVGYPDQNYFSRVFTTVIGMSPSDFRSRSAASGD</sequence>
<dbReference type="GO" id="GO:0003700">
    <property type="term" value="F:DNA-binding transcription factor activity"/>
    <property type="evidence" value="ECO:0007669"/>
    <property type="project" value="InterPro"/>
</dbReference>
<feature type="domain" description="HTH araC/xylS-type" evidence="5">
    <location>
        <begin position="411"/>
        <end position="510"/>
    </location>
</feature>
<evidence type="ECO:0000256" key="1">
    <source>
        <dbReference type="ARBA" id="ARBA00023015"/>
    </source>
</evidence>
<evidence type="ECO:0000313" key="7">
    <source>
        <dbReference type="EMBL" id="QJD85855.1"/>
    </source>
</evidence>
<evidence type="ECO:0000313" key="8">
    <source>
        <dbReference type="Proteomes" id="UP000502248"/>
    </source>
</evidence>
<evidence type="ECO:0000256" key="2">
    <source>
        <dbReference type="ARBA" id="ARBA00023125"/>
    </source>
</evidence>
<dbReference type="PROSITE" id="PS50110">
    <property type="entry name" value="RESPONSE_REGULATORY"/>
    <property type="match status" value="1"/>
</dbReference>
<dbReference type="Proteomes" id="UP000502248">
    <property type="component" value="Chromosome"/>
</dbReference>
<dbReference type="PROSITE" id="PS01124">
    <property type="entry name" value="HTH_ARAC_FAMILY_2"/>
    <property type="match status" value="1"/>
</dbReference>
<dbReference type="InterPro" id="IPR009057">
    <property type="entry name" value="Homeodomain-like_sf"/>
</dbReference>
<dbReference type="PANTHER" id="PTHR43280:SF28">
    <property type="entry name" value="HTH-TYPE TRANSCRIPTIONAL ACTIVATOR RHAS"/>
    <property type="match status" value="1"/>
</dbReference>
<protein>
    <submittedName>
        <fullName evidence="7">Response regulator</fullName>
    </submittedName>
</protein>
<keyword evidence="2" id="KW-0238">DNA-binding</keyword>
<feature type="domain" description="Response regulatory" evidence="6">
    <location>
        <begin position="2"/>
        <end position="123"/>
    </location>
</feature>
<evidence type="ECO:0000256" key="4">
    <source>
        <dbReference type="PROSITE-ProRule" id="PRU00169"/>
    </source>
</evidence>
<keyword evidence="8" id="KW-1185">Reference proteome</keyword>
<dbReference type="KEGG" id="cheb:HH215_23520"/>
<dbReference type="GO" id="GO:0043565">
    <property type="term" value="F:sequence-specific DNA binding"/>
    <property type="evidence" value="ECO:0007669"/>
    <property type="project" value="InterPro"/>
</dbReference>
<keyword evidence="1" id="KW-0805">Transcription regulation</keyword>
<dbReference type="CDD" id="cd17536">
    <property type="entry name" value="REC_YesN-like"/>
    <property type="match status" value="1"/>
</dbReference>
<gene>
    <name evidence="7" type="ORF">HH215_23520</name>
</gene>
<dbReference type="SUPFAM" id="SSF52172">
    <property type="entry name" value="CheY-like"/>
    <property type="match status" value="1"/>
</dbReference>
<dbReference type="InterPro" id="IPR001789">
    <property type="entry name" value="Sig_transdc_resp-reg_receiver"/>
</dbReference>
<dbReference type="RefSeq" id="WP_169282107.1">
    <property type="nucleotide sequence ID" value="NZ_CP051680.1"/>
</dbReference>
<dbReference type="SMART" id="SM00448">
    <property type="entry name" value="REC"/>
    <property type="match status" value="1"/>
</dbReference>
<keyword evidence="3" id="KW-0804">Transcription</keyword>
<proteinExistence type="predicted"/>
<dbReference type="Gene3D" id="1.10.10.60">
    <property type="entry name" value="Homeodomain-like"/>
    <property type="match status" value="2"/>
</dbReference>
<evidence type="ECO:0000256" key="3">
    <source>
        <dbReference type="ARBA" id="ARBA00023163"/>
    </source>
</evidence>
<evidence type="ECO:0000259" key="5">
    <source>
        <dbReference type="PROSITE" id="PS01124"/>
    </source>
</evidence>
<dbReference type="SUPFAM" id="SSF46689">
    <property type="entry name" value="Homeodomain-like"/>
    <property type="match status" value="2"/>
</dbReference>
<organism evidence="7 8">
    <name type="scientific">Cohnella herbarum</name>
    <dbReference type="NCBI Taxonomy" id="2728023"/>
    <lineage>
        <taxon>Bacteria</taxon>
        <taxon>Bacillati</taxon>
        <taxon>Bacillota</taxon>
        <taxon>Bacilli</taxon>
        <taxon>Bacillales</taxon>
        <taxon>Paenibacillaceae</taxon>
        <taxon>Cohnella</taxon>
    </lineage>
</organism>
<dbReference type="AlphaFoldDB" id="A0A7Z2VMU6"/>
<dbReference type="InterPro" id="IPR011006">
    <property type="entry name" value="CheY-like_superfamily"/>
</dbReference>
<dbReference type="Gene3D" id="3.40.50.2300">
    <property type="match status" value="1"/>
</dbReference>
<feature type="modified residue" description="4-aspartylphosphate" evidence="4">
    <location>
        <position position="58"/>
    </location>
</feature>
<dbReference type="PANTHER" id="PTHR43280">
    <property type="entry name" value="ARAC-FAMILY TRANSCRIPTIONAL REGULATOR"/>
    <property type="match status" value="1"/>
</dbReference>
<dbReference type="SMART" id="SM00342">
    <property type="entry name" value="HTH_ARAC"/>
    <property type="match status" value="1"/>
</dbReference>
<dbReference type="Pfam" id="PF12833">
    <property type="entry name" value="HTH_18"/>
    <property type="match status" value="1"/>
</dbReference>